<dbReference type="PROSITE" id="PS51394">
    <property type="entry name" value="PFU"/>
    <property type="match status" value="1"/>
</dbReference>
<evidence type="ECO:0000256" key="6">
    <source>
        <dbReference type="SAM" id="MobiDB-lite"/>
    </source>
</evidence>
<evidence type="ECO:0000259" key="8">
    <source>
        <dbReference type="PROSITE" id="PS51396"/>
    </source>
</evidence>
<dbReference type="SMART" id="SM00320">
    <property type="entry name" value="WD40"/>
    <property type="match status" value="7"/>
</dbReference>
<dbReference type="PROSITE" id="PS51396">
    <property type="entry name" value="PUL"/>
    <property type="match status" value="1"/>
</dbReference>
<dbReference type="PROSITE" id="PS50082">
    <property type="entry name" value="WD_REPEATS_2"/>
    <property type="match status" value="4"/>
</dbReference>
<dbReference type="STRING" id="743788.S8E0D1"/>
<feature type="repeat" description="WD" evidence="5">
    <location>
        <begin position="221"/>
        <end position="251"/>
    </location>
</feature>
<evidence type="ECO:0000256" key="4">
    <source>
        <dbReference type="ARBA" id="ARBA00022737"/>
    </source>
</evidence>
<keyword evidence="3 5" id="KW-0853">WD repeat</keyword>
<dbReference type="FunCoup" id="S8E0D1">
    <property type="interactions" value="1079"/>
</dbReference>
<dbReference type="GO" id="GO:0043161">
    <property type="term" value="P:proteasome-mediated ubiquitin-dependent protein catabolic process"/>
    <property type="evidence" value="ECO:0007669"/>
    <property type="project" value="TreeGrafter"/>
</dbReference>
<dbReference type="SUPFAM" id="SSF50978">
    <property type="entry name" value="WD40 repeat-like"/>
    <property type="match status" value="1"/>
</dbReference>
<dbReference type="EMBL" id="KE504183">
    <property type="protein sequence ID" value="EPS96818.1"/>
    <property type="molecule type" value="Genomic_DNA"/>
</dbReference>
<dbReference type="AlphaFoldDB" id="S8E0D1"/>
<dbReference type="InterPro" id="IPR036322">
    <property type="entry name" value="WD40_repeat_dom_sf"/>
</dbReference>
<evidence type="ECO:0000313" key="9">
    <source>
        <dbReference type="EMBL" id="EPS96818.1"/>
    </source>
</evidence>
<gene>
    <name evidence="9" type="ORF">FOMPIDRAFT_1038034</name>
</gene>
<evidence type="ECO:0000259" key="7">
    <source>
        <dbReference type="PROSITE" id="PS51394"/>
    </source>
</evidence>
<dbReference type="InterPro" id="IPR015155">
    <property type="entry name" value="PFU"/>
</dbReference>
<feature type="repeat" description="WD" evidence="5">
    <location>
        <begin position="142"/>
        <end position="173"/>
    </location>
</feature>
<feature type="repeat" description="WD" evidence="5">
    <location>
        <begin position="103"/>
        <end position="134"/>
    </location>
</feature>
<keyword evidence="2" id="KW-0963">Cytoplasm</keyword>
<evidence type="ECO:0008006" key="11">
    <source>
        <dbReference type="Google" id="ProtNLM"/>
    </source>
</evidence>
<dbReference type="Gene3D" id="3.10.20.870">
    <property type="entry name" value="PFU (PLAA family ubiquitin binding), C-terminal domain"/>
    <property type="match status" value="1"/>
</dbReference>
<dbReference type="PRINTS" id="PR00320">
    <property type="entry name" value="GPROTEINBRPT"/>
</dbReference>
<dbReference type="FunFam" id="2.130.10.10:FF:000236">
    <property type="entry name" value="Polyubiquitin binding protein (Doa1/Ufd3)"/>
    <property type="match status" value="1"/>
</dbReference>
<dbReference type="CDD" id="cd00200">
    <property type="entry name" value="WD40"/>
    <property type="match status" value="1"/>
</dbReference>
<dbReference type="InterPro" id="IPR001680">
    <property type="entry name" value="WD40_rpt"/>
</dbReference>
<dbReference type="InterPro" id="IPR013535">
    <property type="entry name" value="PUL_dom"/>
</dbReference>
<feature type="repeat" description="WD" evidence="5">
    <location>
        <begin position="181"/>
        <end position="214"/>
    </location>
</feature>
<dbReference type="Pfam" id="PF08324">
    <property type="entry name" value="PUL"/>
    <property type="match status" value="1"/>
</dbReference>
<dbReference type="PANTHER" id="PTHR19849:SF0">
    <property type="entry name" value="PHOSPHOLIPASE A-2-ACTIVATING PROTEIN"/>
    <property type="match status" value="1"/>
</dbReference>
<evidence type="ECO:0000256" key="1">
    <source>
        <dbReference type="ARBA" id="ARBA00004496"/>
    </source>
</evidence>
<feature type="domain" description="PUL" evidence="8">
    <location>
        <begin position="534"/>
        <end position="825"/>
    </location>
</feature>
<dbReference type="GO" id="GO:0043130">
    <property type="term" value="F:ubiquitin binding"/>
    <property type="evidence" value="ECO:0007669"/>
    <property type="project" value="TreeGrafter"/>
</dbReference>
<dbReference type="Pfam" id="PF09070">
    <property type="entry name" value="PFU"/>
    <property type="match status" value="1"/>
</dbReference>
<accession>S8E0D1</accession>
<evidence type="ECO:0000256" key="5">
    <source>
        <dbReference type="PROSITE-ProRule" id="PRU00221"/>
    </source>
</evidence>
<dbReference type="InterPro" id="IPR015943">
    <property type="entry name" value="WD40/YVTN_repeat-like_dom_sf"/>
</dbReference>
<dbReference type="InterPro" id="IPR011989">
    <property type="entry name" value="ARM-like"/>
</dbReference>
<dbReference type="Proteomes" id="UP000015241">
    <property type="component" value="Unassembled WGS sequence"/>
</dbReference>
<protein>
    <recommendedName>
        <fullName evidence="11">Phospholipase A-2-activating protein</fullName>
    </recommendedName>
</protein>
<dbReference type="PANTHER" id="PTHR19849">
    <property type="entry name" value="PHOSPHOLIPASE A-2-ACTIVATING PROTEIN"/>
    <property type="match status" value="1"/>
</dbReference>
<dbReference type="GO" id="GO:0010992">
    <property type="term" value="P:ubiquitin recycling"/>
    <property type="evidence" value="ECO:0007669"/>
    <property type="project" value="TreeGrafter"/>
</dbReference>
<name>S8E0D1_FOMSC</name>
<proteinExistence type="predicted"/>
<dbReference type="InterPro" id="IPR038122">
    <property type="entry name" value="PFU_sf"/>
</dbReference>
<organism evidence="9 10">
    <name type="scientific">Fomitopsis schrenkii</name>
    <name type="common">Brown rot fungus</name>
    <dbReference type="NCBI Taxonomy" id="2126942"/>
    <lineage>
        <taxon>Eukaryota</taxon>
        <taxon>Fungi</taxon>
        <taxon>Dikarya</taxon>
        <taxon>Basidiomycota</taxon>
        <taxon>Agaricomycotina</taxon>
        <taxon>Agaricomycetes</taxon>
        <taxon>Polyporales</taxon>
        <taxon>Fomitopsis</taxon>
    </lineage>
</organism>
<dbReference type="Gene3D" id="2.130.10.10">
    <property type="entry name" value="YVTN repeat-like/Quinoprotein amine dehydrogenase"/>
    <property type="match status" value="1"/>
</dbReference>
<dbReference type="PROSITE" id="PS50294">
    <property type="entry name" value="WD_REPEATS_REGION"/>
    <property type="match status" value="3"/>
</dbReference>
<dbReference type="GO" id="GO:0005737">
    <property type="term" value="C:cytoplasm"/>
    <property type="evidence" value="ECO:0007669"/>
    <property type="project" value="UniProtKB-SubCell"/>
</dbReference>
<comment type="subcellular location">
    <subcellularLocation>
        <location evidence="1">Cytoplasm</location>
    </subcellularLocation>
</comment>
<feature type="compositionally biased region" description="Low complexity" evidence="6">
    <location>
        <begin position="513"/>
        <end position="522"/>
    </location>
</feature>
<dbReference type="GO" id="GO:0005634">
    <property type="term" value="C:nucleus"/>
    <property type="evidence" value="ECO:0007669"/>
    <property type="project" value="TreeGrafter"/>
</dbReference>
<dbReference type="InParanoid" id="S8E0D1"/>
<dbReference type="eggNOG" id="KOG0301">
    <property type="taxonomic scope" value="Eukaryota"/>
</dbReference>
<dbReference type="Pfam" id="PF00400">
    <property type="entry name" value="WD40"/>
    <property type="match status" value="6"/>
</dbReference>
<keyword evidence="10" id="KW-1185">Reference proteome</keyword>
<reference evidence="9 10" key="1">
    <citation type="journal article" date="2012" name="Science">
        <title>The Paleozoic origin of enzymatic lignin decomposition reconstructed from 31 fungal genomes.</title>
        <authorList>
            <person name="Floudas D."/>
            <person name="Binder M."/>
            <person name="Riley R."/>
            <person name="Barry K."/>
            <person name="Blanchette R.A."/>
            <person name="Henrissat B."/>
            <person name="Martinez A.T."/>
            <person name="Otillar R."/>
            <person name="Spatafora J.W."/>
            <person name="Yadav J.S."/>
            <person name="Aerts A."/>
            <person name="Benoit I."/>
            <person name="Boyd A."/>
            <person name="Carlson A."/>
            <person name="Copeland A."/>
            <person name="Coutinho P.M."/>
            <person name="de Vries R.P."/>
            <person name="Ferreira P."/>
            <person name="Findley K."/>
            <person name="Foster B."/>
            <person name="Gaskell J."/>
            <person name="Glotzer D."/>
            <person name="Gorecki P."/>
            <person name="Heitman J."/>
            <person name="Hesse C."/>
            <person name="Hori C."/>
            <person name="Igarashi K."/>
            <person name="Jurgens J.A."/>
            <person name="Kallen N."/>
            <person name="Kersten P."/>
            <person name="Kohler A."/>
            <person name="Kuees U."/>
            <person name="Kumar T.K.A."/>
            <person name="Kuo A."/>
            <person name="LaButti K."/>
            <person name="Larrondo L.F."/>
            <person name="Lindquist E."/>
            <person name="Ling A."/>
            <person name="Lombard V."/>
            <person name="Lucas S."/>
            <person name="Lundell T."/>
            <person name="Martin R."/>
            <person name="McLaughlin D.J."/>
            <person name="Morgenstern I."/>
            <person name="Morin E."/>
            <person name="Murat C."/>
            <person name="Nagy L.G."/>
            <person name="Nolan M."/>
            <person name="Ohm R.A."/>
            <person name="Patyshakuliyeva A."/>
            <person name="Rokas A."/>
            <person name="Ruiz-Duenas F.J."/>
            <person name="Sabat G."/>
            <person name="Salamov A."/>
            <person name="Samejima M."/>
            <person name="Schmutz J."/>
            <person name="Slot J.C."/>
            <person name="St John F."/>
            <person name="Stenlid J."/>
            <person name="Sun H."/>
            <person name="Sun S."/>
            <person name="Syed K."/>
            <person name="Tsang A."/>
            <person name="Wiebenga A."/>
            <person name="Young D."/>
            <person name="Pisabarro A."/>
            <person name="Eastwood D.C."/>
            <person name="Martin F."/>
            <person name="Cullen D."/>
            <person name="Grigoriev I.V."/>
            <person name="Hibbett D.S."/>
        </authorList>
    </citation>
    <scope>NUCLEOTIDE SEQUENCE</scope>
    <source>
        <strain evidence="10">FP-58527</strain>
    </source>
</reference>
<dbReference type="Gene3D" id="1.25.10.10">
    <property type="entry name" value="Leucine-rich Repeat Variant"/>
    <property type="match status" value="1"/>
</dbReference>
<feature type="compositionally biased region" description="Low complexity" evidence="6">
    <location>
        <begin position="489"/>
        <end position="501"/>
    </location>
</feature>
<sequence length="827" mass="90393">MPYRLSATLTGHSADVRAVAAPTNDLVLSASRDSTAVSWVRNPDSPGFSPAVTLRASSRYINAVTYLPPRPDEPRGYAVTGGQDTVINLFALSANSNEPAYTLIGHTDNVCALDSTPDGLIISGSWDRTAKVWKDFKLLYDLVGHQQSVWAVLAINSEEFLTGSADNTIKLWNKHKNVRTYAGHTQAVRGLALYTDIGFASCSNDSEIKIWTMEGDLVHTLSGHTSFVYSISVLENGDLVSGGEDRTVRIWRDGECSQTIVHPAISVWSVSAMPNGDIVTGCSDAIVRIFSSDESRQLPSEELKAYDEQVASQALPAQQVGDVKKSDLPGLEALSTPGKKPGEVKMIKNGDNVEAHQWDSASFSWQKIGDVVDAVGSGRKQLYEGKEYDYVFDVDVQEGMPPLKLPYNASENPYVAAQRFLTAQELPMTYLDEVVKFIEKNTGGVSLGGGAQYSDPFTGASRYQPAQTAGGNRGQEYVDPFTGASRYRATTSSPSPALPASQGDPWTGATRYPGAASSTSRAAPPPAAPAIPAKILPVRVPLAFRQANVSAMQAKLHQIDQSLRNEISTSSLAMYPQERTHIDEAFAYLALLISELAHWKHPPPNASPPTGRHLDAIISLLERWPKEASYPVMDLGRLLLAFCESFCQDTPLKHRFFAAMMTASSWQDPWETPLARSRETNMLFFLRAFVNALQDTLYGDEAWVKTMLQEIAKQPYSQLTKAQRVACGTILFNLSCIVLKEPLGPDICGYVYNLVTFGLQQETSDPEAAYRALVALGNLLYAAKERNEKPGAEQVKTIKEILPSLCSTFSSDDRVKNVSSEIEELIQ</sequence>
<dbReference type="InterPro" id="IPR020472">
    <property type="entry name" value="WD40_PAC1"/>
</dbReference>
<dbReference type="HOGENOM" id="CLU_011791_2_0_1"/>
<keyword evidence="4" id="KW-0677">Repeat</keyword>
<evidence type="ECO:0000256" key="2">
    <source>
        <dbReference type="ARBA" id="ARBA00022490"/>
    </source>
</evidence>
<feature type="domain" description="PFU" evidence="7">
    <location>
        <begin position="357"/>
        <end position="452"/>
    </location>
</feature>
<feature type="region of interest" description="Disordered" evidence="6">
    <location>
        <begin position="458"/>
        <end position="526"/>
    </location>
</feature>
<evidence type="ECO:0000313" key="10">
    <source>
        <dbReference type="Proteomes" id="UP000015241"/>
    </source>
</evidence>
<dbReference type="OrthoDB" id="10265988at2759"/>
<evidence type="ECO:0000256" key="3">
    <source>
        <dbReference type="ARBA" id="ARBA00022574"/>
    </source>
</evidence>